<comment type="similarity">
    <text evidence="1">Belongs to the APC1 family.</text>
</comment>
<dbReference type="InterPro" id="IPR011989">
    <property type="entry name" value="ARM-like"/>
</dbReference>
<dbReference type="PANTHER" id="PTHR12827">
    <property type="entry name" value="MEIOTIC CHECKPOINT REGULATOR TSG24 FAMILY MEMBER"/>
    <property type="match status" value="1"/>
</dbReference>
<dbReference type="PANTHER" id="PTHR12827:SF3">
    <property type="entry name" value="ANAPHASE-PROMOTING COMPLEX SUBUNIT 1"/>
    <property type="match status" value="1"/>
</dbReference>
<reference evidence="6" key="1">
    <citation type="submission" date="2017-02" db="UniProtKB">
        <authorList>
            <consortium name="WormBaseParasite"/>
        </authorList>
    </citation>
    <scope>IDENTIFICATION</scope>
</reference>
<dbReference type="Proteomes" id="UP000038040">
    <property type="component" value="Unplaced"/>
</dbReference>
<keyword evidence="3" id="KW-0498">Mitosis</keyword>
<dbReference type="AlphaFoldDB" id="A0A0N4U6M2"/>
<protein>
    <submittedName>
        <fullName evidence="6">Anaphase-promoting complex subunit 1</fullName>
    </submittedName>
</protein>
<dbReference type="GO" id="GO:0060090">
    <property type="term" value="F:molecular adaptor activity"/>
    <property type="evidence" value="ECO:0007669"/>
    <property type="project" value="TreeGrafter"/>
</dbReference>
<evidence type="ECO:0000256" key="2">
    <source>
        <dbReference type="ARBA" id="ARBA00022618"/>
    </source>
</evidence>
<evidence type="ECO:0000256" key="1">
    <source>
        <dbReference type="ARBA" id="ARBA00010547"/>
    </source>
</evidence>
<dbReference type="GO" id="GO:0005680">
    <property type="term" value="C:anaphase-promoting complex"/>
    <property type="evidence" value="ECO:0007669"/>
    <property type="project" value="InterPro"/>
</dbReference>
<dbReference type="InterPro" id="IPR024990">
    <property type="entry name" value="Apc1"/>
</dbReference>
<evidence type="ECO:0000313" key="5">
    <source>
        <dbReference type="Proteomes" id="UP000038040"/>
    </source>
</evidence>
<evidence type="ECO:0000313" key="6">
    <source>
        <dbReference type="WBParaSite" id="DME_0000258001-mRNA-1"/>
    </source>
</evidence>
<proteinExistence type="inferred from homology"/>
<evidence type="ECO:0000256" key="3">
    <source>
        <dbReference type="ARBA" id="ARBA00022776"/>
    </source>
</evidence>
<keyword evidence="4" id="KW-0131">Cell cycle</keyword>
<dbReference type="GO" id="GO:0070979">
    <property type="term" value="P:protein K11-linked ubiquitination"/>
    <property type="evidence" value="ECO:0007669"/>
    <property type="project" value="TreeGrafter"/>
</dbReference>
<sequence length="367" mass="40642">LQREFQEQLLCAVVMRTITQCFGRGAIDFRSFSPAVNQPLLFPPLCLQAKLYPSNAQIEMSQSEFSKAMCEWGAFYNGVAAGLRLGDHRNIRIDCEWLTMNTVNRNASSAGLMYAFGLGGHIVNLNFFTIHELLSSDHYMISLAILIGYAVAKRTSADVQLYKMIVTHLPFMMGPTLLELHIDLMVQTAALVSLGLLFAQTSHLGILGQLINEIGRAASPNQEPSTDRYSYTLGAGFAVGLISLGKGDDLSKNVPFVERYPSLPSRLVILMNGGRRSCCVFPTEITSDLFPIVNNSRNNQAQQLRSNYAKESENVNPHLTGSAATIALGLMYLRTGNSWAAKNLEVPNSLYMIETIKPDLILLRYFF</sequence>
<dbReference type="GO" id="GO:0007091">
    <property type="term" value="P:metaphase/anaphase transition of mitotic cell cycle"/>
    <property type="evidence" value="ECO:0007669"/>
    <property type="project" value="TreeGrafter"/>
</dbReference>
<evidence type="ECO:0000256" key="4">
    <source>
        <dbReference type="ARBA" id="ARBA00023306"/>
    </source>
</evidence>
<keyword evidence="2" id="KW-0132">Cell division</keyword>
<dbReference type="GO" id="GO:0051301">
    <property type="term" value="P:cell division"/>
    <property type="evidence" value="ECO:0007669"/>
    <property type="project" value="UniProtKB-KW"/>
</dbReference>
<dbReference type="Gene3D" id="1.25.10.10">
    <property type="entry name" value="Leucine-rich Repeat Variant"/>
    <property type="match status" value="1"/>
</dbReference>
<accession>A0A0N4U6M2</accession>
<dbReference type="WBParaSite" id="DME_0000258001-mRNA-1">
    <property type="protein sequence ID" value="DME_0000258001-mRNA-1"/>
    <property type="gene ID" value="DME_0000258001"/>
</dbReference>
<name>A0A0N4U6M2_DRAME</name>
<organism evidence="5 6">
    <name type="scientific">Dracunculus medinensis</name>
    <name type="common">Guinea worm</name>
    <dbReference type="NCBI Taxonomy" id="318479"/>
    <lineage>
        <taxon>Eukaryota</taxon>
        <taxon>Metazoa</taxon>
        <taxon>Ecdysozoa</taxon>
        <taxon>Nematoda</taxon>
        <taxon>Chromadorea</taxon>
        <taxon>Rhabditida</taxon>
        <taxon>Spirurina</taxon>
        <taxon>Dracunculoidea</taxon>
        <taxon>Dracunculidae</taxon>
        <taxon>Dracunculus</taxon>
    </lineage>
</organism>
<dbReference type="GO" id="GO:0031145">
    <property type="term" value="P:anaphase-promoting complex-dependent catabolic process"/>
    <property type="evidence" value="ECO:0007669"/>
    <property type="project" value="TreeGrafter"/>
</dbReference>